<keyword evidence="3" id="KW-0808">Transferase</keyword>
<dbReference type="InterPro" id="IPR027417">
    <property type="entry name" value="P-loop_NTPase"/>
</dbReference>
<evidence type="ECO:0000256" key="9">
    <source>
        <dbReference type="ARBA" id="ARBA00023180"/>
    </source>
</evidence>
<evidence type="ECO:0000256" key="7">
    <source>
        <dbReference type="ARBA" id="ARBA00023034"/>
    </source>
</evidence>
<name>A0A8J1XPT7_OWEFU</name>
<comment type="caution">
    <text evidence="10">The sequence shown here is derived from an EMBL/GenBank/DDBJ whole genome shotgun (WGS) entry which is preliminary data.</text>
</comment>
<evidence type="ECO:0000256" key="1">
    <source>
        <dbReference type="ARBA" id="ARBA00004323"/>
    </source>
</evidence>
<dbReference type="PANTHER" id="PTHR14647:SF87">
    <property type="entry name" value="PUTATIVE-RELATED"/>
    <property type="match status" value="1"/>
</dbReference>
<evidence type="ECO:0000313" key="11">
    <source>
        <dbReference type="Proteomes" id="UP000749559"/>
    </source>
</evidence>
<protein>
    <submittedName>
        <fullName evidence="10">Uncharacterized protein</fullName>
    </submittedName>
</protein>
<keyword evidence="5" id="KW-0735">Signal-anchor</keyword>
<keyword evidence="7" id="KW-0333">Golgi apparatus</keyword>
<keyword evidence="8" id="KW-0472">Membrane</keyword>
<dbReference type="GO" id="GO:0001733">
    <property type="term" value="F:galactosylceramide sulfotransferase activity"/>
    <property type="evidence" value="ECO:0007669"/>
    <property type="project" value="InterPro"/>
</dbReference>
<keyword evidence="9" id="KW-0325">Glycoprotein</keyword>
<dbReference type="AlphaFoldDB" id="A0A8J1XPT7"/>
<dbReference type="SUPFAM" id="SSF52540">
    <property type="entry name" value="P-loop containing nucleoside triphosphate hydrolases"/>
    <property type="match status" value="1"/>
</dbReference>
<evidence type="ECO:0000256" key="5">
    <source>
        <dbReference type="ARBA" id="ARBA00022968"/>
    </source>
</evidence>
<evidence type="ECO:0000256" key="2">
    <source>
        <dbReference type="ARBA" id="ARBA00008124"/>
    </source>
</evidence>
<dbReference type="Proteomes" id="UP000749559">
    <property type="component" value="Unassembled WGS sequence"/>
</dbReference>
<dbReference type="EMBL" id="CAIIXF020000012">
    <property type="protein sequence ID" value="CAH1802285.1"/>
    <property type="molecule type" value="Genomic_DNA"/>
</dbReference>
<keyword evidence="4" id="KW-0812">Transmembrane</keyword>
<dbReference type="PANTHER" id="PTHR14647">
    <property type="entry name" value="GALACTOSE-3-O-SULFOTRANSFERASE"/>
    <property type="match status" value="1"/>
</dbReference>
<reference evidence="10" key="1">
    <citation type="submission" date="2022-03" db="EMBL/GenBank/DDBJ databases">
        <authorList>
            <person name="Martin C."/>
        </authorList>
    </citation>
    <scope>NUCLEOTIDE SEQUENCE</scope>
</reference>
<gene>
    <name evidence="10" type="ORF">OFUS_LOCUS25985</name>
</gene>
<organism evidence="10 11">
    <name type="scientific">Owenia fusiformis</name>
    <name type="common">Polychaete worm</name>
    <dbReference type="NCBI Taxonomy" id="6347"/>
    <lineage>
        <taxon>Eukaryota</taxon>
        <taxon>Metazoa</taxon>
        <taxon>Spiralia</taxon>
        <taxon>Lophotrochozoa</taxon>
        <taxon>Annelida</taxon>
        <taxon>Polychaeta</taxon>
        <taxon>Sedentaria</taxon>
        <taxon>Canalipalpata</taxon>
        <taxon>Sabellida</taxon>
        <taxon>Oweniida</taxon>
        <taxon>Oweniidae</taxon>
        <taxon>Owenia</taxon>
    </lineage>
</organism>
<proteinExistence type="inferred from homology"/>
<dbReference type="GO" id="GO:0000139">
    <property type="term" value="C:Golgi membrane"/>
    <property type="evidence" value="ECO:0007669"/>
    <property type="project" value="UniProtKB-SubCell"/>
</dbReference>
<feature type="non-terminal residue" evidence="10">
    <location>
        <position position="1"/>
    </location>
</feature>
<evidence type="ECO:0000313" key="10">
    <source>
        <dbReference type="EMBL" id="CAH1802285.1"/>
    </source>
</evidence>
<dbReference type="GO" id="GO:0009247">
    <property type="term" value="P:glycolipid biosynthetic process"/>
    <property type="evidence" value="ECO:0007669"/>
    <property type="project" value="InterPro"/>
</dbReference>
<dbReference type="InterPro" id="IPR009729">
    <property type="entry name" value="Gal-3-0_sulfotransfrase"/>
</dbReference>
<dbReference type="Gene3D" id="3.40.50.300">
    <property type="entry name" value="P-loop containing nucleotide triphosphate hydrolases"/>
    <property type="match status" value="1"/>
</dbReference>
<sequence length="459" mass="53899">CNMITHIVQYTNGSPRRILIYTMIFALIGLLYVCLTNNTGNANKSQKYKSEWSARAPLFKAYYLQGSDYLKQTIVEDSKDSLGQDKNQLDSEAETGGALVPKQNVFYLKIHKTGSTTLQNIFLRYGDVHNMTFAMPWKRHRVCYPEIFDKSCLIPIHEKYQTSVMYCFHMRYHKSVRDLMPKNTFYTTSIRSPGAHFLSAFHFHKFAKCYGIDHEDIPWKFFLENVTSSVVKVKQCNMWQVSSKSEQLFEFGVEIPDLDKDVTIKNKILQIEQDFDFIMITDYIHESLVLLADLLNWNLEEVVYFTKMQKNNHDTEINSYYLNLVKKWNKGDAILFDHFNKTFWKKVEIYGCARMHKQTIKLRNLIKFWTEKCDRSPGDPTCVRMLLTEPIYIHELKTKMIYQDRFIIDDIKNVSTGAPLSSSPFFPYHTKLFKETYPRTDPCKVIPTSHRISTCKSME</sequence>
<dbReference type="OrthoDB" id="514299at2759"/>
<keyword evidence="11" id="KW-1185">Reference proteome</keyword>
<evidence type="ECO:0000256" key="8">
    <source>
        <dbReference type="ARBA" id="ARBA00023136"/>
    </source>
</evidence>
<dbReference type="Pfam" id="PF06990">
    <property type="entry name" value="Gal-3-0_sulfotr"/>
    <property type="match status" value="1"/>
</dbReference>
<accession>A0A8J1XPT7</accession>
<keyword evidence="6" id="KW-1133">Transmembrane helix</keyword>
<evidence type="ECO:0000256" key="3">
    <source>
        <dbReference type="ARBA" id="ARBA00022679"/>
    </source>
</evidence>
<comment type="subcellular location">
    <subcellularLocation>
        <location evidence="1">Golgi apparatus membrane</location>
        <topology evidence="1">Single-pass type II membrane protein</topology>
    </subcellularLocation>
</comment>
<comment type="similarity">
    <text evidence="2">Belongs to the galactose-3-O-sulfotransferase family.</text>
</comment>
<evidence type="ECO:0000256" key="6">
    <source>
        <dbReference type="ARBA" id="ARBA00022989"/>
    </source>
</evidence>
<evidence type="ECO:0000256" key="4">
    <source>
        <dbReference type="ARBA" id="ARBA00022692"/>
    </source>
</evidence>